<evidence type="ECO:0000313" key="1">
    <source>
        <dbReference type="EMBL" id="CBX97985.1"/>
    </source>
</evidence>
<organism evidence="2">
    <name type="scientific">Leptosphaeria maculans (strain JN3 / isolate v23.1.3 / race Av1-4-5-6-7-8)</name>
    <name type="common">Blackleg fungus</name>
    <name type="synonym">Phoma lingam</name>
    <dbReference type="NCBI Taxonomy" id="985895"/>
    <lineage>
        <taxon>Eukaryota</taxon>
        <taxon>Fungi</taxon>
        <taxon>Dikarya</taxon>
        <taxon>Ascomycota</taxon>
        <taxon>Pezizomycotina</taxon>
        <taxon>Dothideomycetes</taxon>
        <taxon>Pleosporomycetidae</taxon>
        <taxon>Pleosporales</taxon>
        <taxon>Pleosporineae</taxon>
        <taxon>Leptosphaeriaceae</taxon>
        <taxon>Plenodomus</taxon>
        <taxon>Plenodomus lingam/Leptosphaeria maculans species complex</taxon>
    </lineage>
</organism>
<reference evidence="2" key="1">
    <citation type="journal article" date="2011" name="Nat. Commun.">
        <title>Effector diversification within compartments of the Leptosphaeria maculans genome affected by Repeat-Induced Point mutations.</title>
        <authorList>
            <person name="Rouxel T."/>
            <person name="Grandaubert J."/>
            <person name="Hane J.K."/>
            <person name="Hoede C."/>
            <person name="van de Wouw A.P."/>
            <person name="Couloux A."/>
            <person name="Dominguez V."/>
            <person name="Anthouard V."/>
            <person name="Bally P."/>
            <person name="Bourras S."/>
            <person name="Cozijnsen A.J."/>
            <person name="Ciuffetti L.M."/>
            <person name="Degrave A."/>
            <person name="Dilmaghani A."/>
            <person name="Duret L."/>
            <person name="Fudal I."/>
            <person name="Goodwin S.B."/>
            <person name="Gout L."/>
            <person name="Glaser N."/>
            <person name="Linglin J."/>
            <person name="Kema G.H.J."/>
            <person name="Lapalu N."/>
            <person name="Lawrence C.B."/>
            <person name="May K."/>
            <person name="Meyer M."/>
            <person name="Ollivier B."/>
            <person name="Poulain J."/>
            <person name="Schoch C.L."/>
            <person name="Simon A."/>
            <person name="Spatafora J.W."/>
            <person name="Stachowiak A."/>
            <person name="Turgeon B.G."/>
            <person name="Tyler B.M."/>
            <person name="Vincent D."/>
            <person name="Weissenbach J."/>
            <person name="Amselem J."/>
            <person name="Quesneville H."/>
            <person name="Oliver R.P."/>
            <person name="Wincker P."/>
            <person name="Balesdent M.-H."/>
            <person name="Howlett B.J."/>
        </authorList>
    </citation>
    <scope>NUCLEOTIDE SEQUENCE [LARGE SCALE GENOMIC DNA]</scope>
    <source>
        <strain evidence="2">JN3 / isolate v23.1.3 / race Av1-4-5-6-7-8</strain>
    </source>
</reference>
<protein>
    <submittedName>
        <fullName evidence="1">Predicted protein</fullName>
    </submittedName>
</protein>
<name>E5A3W1_LEPMJ</name>
<dbReference type="InParanoid" id="E5A3W1"/>
<proteinExistence type="predicted"/>
<dbReference type="Proteomes" id="UP000002668">
    <property type="component" value="Genome"/>
</dbReference>
<keyword evidence="2" id="KW-1185">Reference proteome</keyword>
<dbReference type="AlphaFoldDB" id="E5A3W1"/>
<dbReference type="EMBL" id="FP929133">
    <property type="protein sequence ID" value="CBX97985.1"/>
    <property type="molecule type" value="Genomic_DNA"/>
</dbReference>
<accession>E5A3W1</accession>
<dbReference type="GeneID" id="13286553"/>
<gene>
    <name evidence="1" type="ORF">LEMA_uP093940.1</name>
</gene>
<dbReference type="VEuPathDB" id="FungiDB:LEMA_uP093940.1"/>
<evidence type="ECO:0000313" key="2">
    <source>
        <dbReference type="Proteomes" id="UP000002668"/>
    </source>
</evidence>
<dbReference type="OrthoDB" id="5426775at2759"/>
<dbReference type="HOGENOM" id="CLU_2400082_0_0_1"/>
<sequence>MYRTVASSPTRPNNLLYERQKLQVYRIHIDQACATLPSVHAEDITHRRRSALDQIECDGIRHIALFLPFTGEAEKPDAWIKQTWFALKEACVV</sequence>
<dbReference type="RefSeq" id="XP_003841464.1">
    <property type="nucleotide sequence ID" value="XM_003841416.1"/>
</dbReference>